<comment type="caution">
    <text evidence="11">The sequence shown here is derived from an EMBL/GenBank/DDBJ whole genome shotgun (WGS) entry which is preliminary data.</text>
</comment>
<feature type="region of interest" description="Disordered" evidence="9">
    <location>
        <begin position="171"/>
        <end position="206"/>
    </location>
</feature>
<feature type="region of interest" description="Disordered" evidence="9">
    <location>
        <begin position="776"/>
        <end position="796"/>
    </location>
</feature>
<keyword evidence="4 8" id="KW-0238">DNA-binding</keyword>
<dbReference type="CDD" id="cd00086">
    <property type="entry name" value="homeodomain"/>
    <property type="match status" value="2"/>
</dbReference>
<feature type="domain" description="Homeobox" evidence="10">
    <location>
        <begin position="315"/>
        <end position="378"/>
    </location>
</feature>
<feature type="region of interest" description="Disordered" evidence="9">
    <location>
        <begin position="388"/>
        <end position="432"/>
    </location>
</feature>
<dbReference type="GO" id="GO:0005634">
    <property type="term" value="C:nucleus"/>
    <property type="evidence" value="ECO:0007669"/>
    <property type="project" value="UniProtKB-SubCell"/>
</dbReference>
<feature type="region of interest" description="Disordered" evidence="9">
    <location>
        <begin position="560"/>
        <end position="594"/>
    </location>
</feature>
<feature type="compositionally biased region" description="Polar residues" evidence="9">
    <location>
        <begin position="184"/>
        <end position="201"/>
    </location>
</feature>
<feature type="compositionally biased region" description="Polar residues" evidence="9">
    <location>
        <begin position="572"/>
        <end position="589"/>
    </location>
</feature>
<organism evidence="11 12">
    <name type="scientific">Brassica carinata</name>
    <name type="common">Ethiopian mustard</name>
    <name type="synonym">Abyssinian cabbage</name>
    <dbReference type="NCBI Taxonomy" id="52824"/>
    <lineage>
        <taxon>Eukaryota</taxon>
        <taxon>Viridiplantae</taxon>
        <taxon>Streptophyta</taxon>
        <taxon>Embryophyta</taxon>
        <taxon>Tracheophyta</taxon>
        <taxon>Spermatophyta</taxon>
        <taxon>Magnoliopsida</taxon>
        <taxon>eudicotyledons</taxon>
        <taxon>Gunneridae</taxon>
        <taxon>Pentapetalae</taxon>
        <taxon>rosids</taxon>
        <taxon>malvids</taxon>
        <taxon>Brassicales</taxon>
        <taxon>Brassicaceae</taxon>
        <taxon>Brassiceae</taxon>
        <taxon>Brassica</taxon>
    </lineage>
</organism>
<reference evidence="11 12" key="1">
    <citation type="submission" date="2020-02" db="EMBL/GenBank/DDBJ databases">
        <authorList>
            <person name="Ma Q."/>
            <person name="Huang Y."/>
            <person name="Song X."/>
            <person name="Pei D."/>
        </authorList>
    </citation>
    <scope>NUCLEOTIDE SEQUENCE [LARGE SCALE GENOMIC DNA]</scope>
    <source>
        <strain evidence="11">Sxm20200214</strain>
        <tissue evidence="11">Leaf</tissue>
    </source>
</reference>
<evidence type="ECO:0000256" key="4">
    <source>
        <dbReference type="ARBA" id="ARBA00023125"/>
    </source>
</evidence>
<dbReference type="Pfam" id="PF05920">
    <property type="entry name" value="Homeobox_KN"/>
    <property type="match status" value="2"/>
</dbReference>
<evidence type="ECO:0000256" key="5">
    <source>
        <dbReference type="ARBA" id="ARBA00023155"/>
    </source>
</evidence>
<dbReference type="GO" id="GO:0006355">
    <property type="term" value="P:regulation of DNA-templated transcription"/>
    <property type="evidence" value="ECO:0007669"/>
    <property type="project" value="InterPro"/>
</dbReference>
<gene>
    <name evidence="11" type="ORF">Bca52824_096816</name>
</gene>
<dbReference type="SMART" id="SM00574">
    <property type="entry name" value="POX"/>
    <property type="match status" value="2"/>
</dbReference>
<proteinExistence type="inferred from homology"/>
<dbReference type="GO" id="GO:0003677">
    <property type="term" value="F:DNA binding"/>
    <property type="evidence" value="ECO:0007669"/>
    <property type="project" value="UniProtKB-UniRule"/>
</dbReference>
<evidence type="ECO:0000313" key="12">
    <source>
        <dbReference type="Proteomes" id="UP000886595"/>
    </source>
</evidence>
<keyword evidence="12" id="KW-1185">Reference proteome</keyword>
<accession>A0A8X7NZQ2</accession>
<evidence type="ECO:0000313" key="11">
    <source>
        <dbReference type="EMBL" id="KAG2241198.1"/>
    </source>
</evidence>
<keyword evidence="5 8" id="KW-0371">Homeobox</keyword>
<comment type="subcellular location">
    <subcellularLocation>
        <location evidence="1 8">Nucleus</location>
    </subcellularLocation>
</comment>
<dbReference type="SMART" id="SM00389">
    <property type="entry name" value="HOX"/>
    <property type="match status" value="2"/>
</dbReference>
<dbReference type="Gene3D" id="1.10.10.60">
    <property type="entry name" value="Homeodomain-like"/>
    <property type="match status" value="2"/>
</dbReference>
<dbReference type="EMBL" id="JAAMPC010001227">
    <property type="protein sequence ID" value="KAG2241198.1"/>
    <property type="molecule type" value="Genomic_DNA"/>
</dbReference>
<dbReference type="InterPro" id="IPR006563">
    <property type="entry name" value="POX_dom"/>
</dbReference>
<dbReference type="AlphaFoldDB" id="A0A8X7NZQ2"/>
<feature type="domain" description="Homeobox" evidence="10">
    <location>
        <begin position="703"/>
        <end position="766"/>
    </location>
</feature>
<dbReference type="Proteomes" id="UP000886595">
    <property type="component" value="Unassembled WGS sequence"/>
</dbReference>
<dbReference type="InterPro" id="IPR050224">
    <property type="entry name" value="TALE_homeobox"/>
</dbReference>
<feature type="DNA-binding region" description="Homeobox" evidence="8">
    <location>
        <begin position="705"/>
        <end position="767"/>
    </location>
</feature>
<sequence length="924" mass="103933">MENYPETQFLPGNAMIQMNPTVSYSEEVAGRERTETNNVSASQETQVYSRFGGVSQMQDIQVFGSWRDQASDRSGFHLMSPMAVPTGVHQTGQGLSLSLGSQILPGVHQMNHQRMSPGVEPFRGNEYATQSFPGGNPNVDVVRTIPNSKYLKAAQELLDEAVNVKKSLNQFQPEGDKNKENPQEPDQNPQDSNMNPPAEISQSERQELHNKLTKLLSMLDEVDRRYKQYYQQMQIVVSSFDVIAGYGAAKPYTALALQTISRHFRSLRDAISGQIVVTRKCLGEQDGSDGKGVGTISRLKYVDQHLRQQRGFMQPQAWRPQRGLPENSVLILRAWLFEHFLHPYPKDSDKIMLARQTGLSRGQVSNWFINARVRLWKPMVEEIYKEEFTENDSNSSSENTPKTSEVRPTVSYSEEVAGRERTETNNVSASQETQVYSRFGGVSQMQDIQVFGSWRDQASDRSGFHLMSPMAVPTGVHQTGQGLSLSLGSQILPGVHQMNHQRMSPGVEPFRGNEYATQSFPGGNPNVDVVRTIPNSKYLKAAQQLLDEAVNVKKSLKQFQPEGDKNKENPQEPDQNPQDSSTNPPAEISQSERQELHNKLTKLLSMLDEVDRRYKQYYQQMQIVVSSFDVIAGYGAAKPYTALALQTISRHFRSLRDAISGQIVVTRKCLGEQDGSDGNRVGTISRLKYVDQHLRQQRGFMQPQAWRPQRGLPENSVLILRAWLFEHFLHPYPKDSDKIMLARQTGLSRGQVSNWFINARVRLWKPMVEEIYKEEFTENDSNSSSENTPKTSEVRPVVADDEARAQEFPQDQAEPDHGLRYGVETCDMVQGGHQMDGGRFMTVEPTYHVAEISRFGGGGVSLTLGLQNSQGHDNVVAMSSEAYNSFPGVGVYENVIPGAEMEYVNPESRQNRISSSQLVHDFVA</sequence>
<dbReference type="InterPro" id="IPR009057">
    <property type="entry name" value="Homeodomain-like_sf"/>
</dbReference>
<evidence type="ECO:0000256" key="7">
    <source>
        <dbReference type="ARBA" id="ARBA00023242"/>
    </source>
</evidence>
<dbReference type="InterPro" id="IPR001356">
    <property type="entry name" value="HD"/>
</dbReference>
<dbReference type="InterPro" id="IPR008422">
    <property type="entry name" value="KN_HD"/>
</dbReference>
<evidence type="ECO:0000256" key="8">
    <source>
        <dbReference type="PROSITE-ProRule" id="PRU00108"/>
    </source>
</evidence>
<dbReference type="Pfam" id="PF07526">
    <property type="entry name" value="POX"/>
    <property type="match status" value="2"/>
</dbReference>
<protein>
    <recommendedName>
        <fullName evidence="10">Homeobox domain-containing protein</fullName>
    </recommendedName>
</protein>
<evidence type="ECO:0000256" key="2">
    <source>
        <dbReference type="ARBA" id="ARBA00006454"/>
    </source>
</evidence>
<dbReference type="SUPFAM" id="SSF46689">
    <property type="entry name" value="Homeodomain-like"/>
    <property type="match status" value="2"/>
</dbReference>
<evidence type="ECO:0000256" key="6">
    <source>
        <dbReference type="ARBA" id="ARBA00023163"/>
    </source>
</evidence>
<keyword evidence="7 8" id="KW-0539">Nucleus</keyword>
<feature type="DNA-binding region" description="Homeobox" evidence="8">
    <location>
        <begin position="317"/>
        <end position="379"/>
    </location>
</feature>
<comment type="similarity">
    <text evidence="2">Belongs to the TALE/BELL homeobox family.</text>
</comment>
<keyword evidence="3" id="KW-0805">Transcription regulation</keyword>
<dbReference type="OrthoDB" id="10056939at2759"/>
<evidence type="ECO:0000259" key="10">
    <source>
        <dbReference type="PROSITE" id="PS50071"/>
    </source>
</evidence>
<evidence type="ECO:0000256" key="9">
    <source>
        <dbReference type="SAM" id="MobiDB-lite"/>
    </source>
</evidence>
<evidence type="ECO:0000256" key="1">
    <source>
        <dbReference type="ARBA" id="ARBA00004123"/>
    </source>
</evidence>
<name>A0A8X7NZQ2_BRACI</name>
<dbReference type="PANTHER" id="PTHR11850">
    <property type="entry name" value="HOMEOBOX PROTEIN TRANSCRIPTION FACTORS"/>
    <property type="match status" value="1"/>
</dbReference>
<dbReference type="PROSITE" id="PS50071">
    <property type="entry name" value="HOMEOBOX_2"/>
    <property type="match status" value="2"/>
</dbReference>
<keyword evidence="6" id="KW-0804">Transcription</keyword>
<evidence type="ECO:0000256" key="3">
    <source>
        <dbReference type="ARBA" id="ARBA00023015"/>
    </source>
</evidence>